<dbReference type="AlphaFoldDB" id="A0A9N9Y2X0"/>
<proteinExistence type="predicted"/>
<accession>A0A9N9Y2X0</accession>
<keyword evidence="2" id="KW-1185">Reference proteome</keyword>
<reference evidence="2" key="1">
    <citation type="submission" date="2019-06" db="EMBL/GenBank/DDBJ databases">
        <authorList>
            <person name="Broberg M."/>
        </authorList>
    </citation>
    <scope>NUCLEOTIDE SEQUENCE [LARGE SCALE GENOMIC DNA]</scope>
</reference>
<name>A0A9N9Y2X0_9HYPO</name>
<evidence type="ECO:0000313" key="2">
    <source>
        <dbReference type="Proteomes" id="UP000754883"/>
    </source>
</evidence>
<organism evidence="1 2">
    <name type="scientific">Clonostachys byssicola</name>
    <dbReference type="NCBI Taxonomy" id="160290"/>
    <lineage>
        <taxon>Eukaryota</taxon>
        <taxon>Fungi</taxon>
        <taxon>Dikarya</taxon>
        <taxon>Ascomycota</taxon>
        <taxon>Pezizomycotina</taxon>
        <taxon>Sordariomycetes</taxon>
        <taxon>Hypocreomycetidae</taxon>
        <taxon>Hypocreales</taxon>
        <taxon>Bionectriaceae</taxon>
        <taxon>Clonostachys</taxon>
    </lineage>
</organism>
<dbReference type="EMBL" id="CABFNO020001481">
    <property type="protein sequence ID" value="CAG9992233.1"/>
    <property type="molecule type" value="Genomic_DNA"/>
</dbReference>
<dbReference type="OrthoDB" id="5151739at2759"/>
<dbReference type="Proteomes" id="UP000754883">
    <property type="component" value="Unassembled WGS sequence"/>
</dbReference>
<protein>
    <submittedName>
        <fullName evidence="1">Uncharacterized protein</fullName>
    </submittedName>
</protein>
<comment type="caution">
    <text evidence="1">The sequence shown here is derived from an EMBL/GenBank/DDBJ whole genome shotgun (WGS) entry which is preliminary data.</text>
</comment>
<evidence type="ECO:0000313" key="1">
    <source>
        <dbReference type="EMBL" id="CAG9992233.1"/>
    </source>
</evidence>
<sequence>MDPCHLVPYDITHDALPIQKELLNARIESYLIQHLPLELTPEPVVGDDTRDRLAIMIDLVHSVVSADARLDGVKRVRIDILKNACLRCYGSEDQDRYGSKTFGDVVSAFEKSNILDFSFGLIKGTGYGIV</sequence>
<reference evidence="1 2" key="2">
    <citation type="submission" date="2021-10" db="EMBL/GenBank/DDBJ databases">
        <authorList>
            <person name="Piombo E."/>
        </authorList>
    </citation>
    <scope>NUCLEOTIDE SEQUENCE [LARGE SCALE GENOMIC DNA]</scope>
</reference>
<gene>
    <name evidence="1" type="ORF">CBYS24578_00015153</name>
</gene>